<dbReference type="CDD" id="cd18583">
    <property type="entry name" value="ABC_6TM_HMT1"/>
    <property type="match status" value="1"/>
</dbReference>
<dbReference type="InterPro" id="IPR036640">
    <property type="entry name" value="ABC1_TM_sf"/>
</dbReference>
<keyword evidence="2" id="KW-0813">Transport</keyword>
<dbReference type="GO" id="GO:0005524">
    <property type="term" value="F:ATP binding"/>
    <property type="evidence" value="ECO:0007669"/>
    <property type="project" value="UniProtKB-KW"/>
</dbReference>
<dbReference type="EMBL" id="JAQQPM010000003">
    <property type="protein sequence ID" value="KAK2070075.1"/>
    <property type="molecule type" value="Genomic_DNA"/>
</dbReference>
<feature type="domain" description="ABC transmembrane type-1" evidence="13">
    <location>
        <begin position="346"/>
        <end position="632"/>
    </location>
</feature>
<dbReference type="SUPFAM" id="SSF52540">
    <property type="entry name" value="P-loop containing nucleoside triphosphate hydrolases"/>
    <property type="match status" value="1"/>
</dbReference>
<dbReference type="Gene3D" id="1.20.1560.10">
    <property type="entry name" value="ABC transporter type 1, transmembrane domain"/>
    <property type="match status" value="1"/>
</dbReference>
<feature type="transmembrane region" description="Helical" evidence="11">
    <location>
        <begin position="98"/>
        <end position="123"/>
    </location>
</feature>
<keyword evidence="8 11" id="KW-0472">Membrane</keyword>
<comment type="similarity">
    <text evidence="9">Belongs to the ABC transporter superfamily. ABCB family. Heavy Metal importer (TC 3.A.1.210) subfamily.</text>
</comment>
<dbReference type="InterPro" id="IPR011527">
    <property type="entry name" value="ABC1_TM_dom"/>
</dbReference>
<dbReference type="GO" id="GO:0005774">
    <property type="term" value="C:vacuolar membrane"/>
    <property type="evidence" value="ECO:0007669"/>
    <property type="project" value="TreeGrafter"/>
</dbReference>
<name>A0AAD9I3R5_9PEZI</name>
<accession>A0AAD9I3R5</accession>
<evidence type="ECO:0000256" key="1">
    <source>
        <dbReference type="ARBA" id="ARBA00004141"/>
    </source>
</evidence>
<dbReference type="InterPro" id="IPR027417">
    <property type="entry name" value="P-loop_NTPase"/>
</dbReference>
<evidence type="ECO:0000256" key="3">
    <source>
        <dbReference type="ARBA" id="ARBA00022692"/>
    </source>
</evidence>
<evidence type="ECO:0000256" key="9">
    <source>
        <dbReference type="ARBA" id="ARBA00024363"/>
    </source>
</evidence>
<feature type="region of interest" description="Disordered" evidence="10">
    <location>
        <begin position="269"/>
        <end position="296"/>
    </location>
</feature>
<evidence type="ECO:0000256" key="11">
    <source>
        <dbReference type="SAM" id="Phobius"/>
    </source>
</evidence>
<feature type="region of interest" description="Disordered" evidence="10">
    <location>
        <begin position="59"/>
        <end position="86"/>
    </location>
</feature>
<keyword evidence="7 11" id="KW-1133">Transmembrane helix</keyword>
<feature type="compositionally biased region" description="Basic and acidic residues" evidence="10">
    <location>
        <begin position="931"/>
        <end position="942"/>
    </location>
</feature>
<dbReference type="InterPro" id="IPR003439">
    <property type="entry name" value="ABC_transporter-like_ATP-bd"/>
</dbReference>
<evidence type="ECO:0000259" key="12">
    <source>
        <dbReference type="PROSITE" id="PS50893"/>
    </source>
</evidence>
<feature type="transmembrane region" description="Helical" evidence="11">
    <location>
        <begin position="173"/>
        <end position="192"/>
    </location>
</feature>
<feature type="transmembrane region" description="Helical" evidence="11">
    <location>
        <begin position="143"/>
        <end position="161"/>
    </location>
</feature>
<evidence type="ECO:0000259" key="13">
    <source>
        <dbReference type="PROSITE" id="PS50929"/>
    </source>
</evidence>
<dbReference type="Proteomes" id="UP001217918">
    <property type="component" value="Unassembled WGS sequence"/>
</dbReference>
<dbReference type="Pfam" id="PF00005">
    <property type="entry name" value="ABC_tran"/>
    <property type="match status" value="1"/>
</dbReference>
<evidence type="ECO:0000313" key="15">
    <source>
        <dbReference type="Proteomes" id="UP001217918"/>
    </source>
</evidence>
<keyword evidence="6" id="KW-0809">Transit peptide</keyword>
<keyword evidence="3 11" id="KW-0812">Transmembrane</keyword>
<dbReference type="PROSITE" id="PS00211">
    <property type="entry name" value="ABC_TRANSPORTER_1"/>
    <property type="match status" value="1"/>
</dbReference>
<keyword evidence="4" id="KW-0547">Nucleotide-binding</keyword>
<comment type="subcellular location">
    <subcellularLocation>
        <location evidence="1">Membrane</location>
        <topology evidence="1">Multi-pass membrane protein</topology>
    </subcellularLocation>
</comment>
<evidence type="ECO:0000313" key="14">
    <source>
        <dbReference type="EMBL" id="KAK2070075.1"/>
    </source>
</evidence>
<comment type="caution">
    <text evidence="14">The sequence shown here is derived from an EMBL/GenBank/DDBJ whole genome shotgun (WGS) entry which is preliminary data.</text>
</comment>
<dbReference type="PANTHER" id="PTHR24221:SF651">
    <property type="entry name" value="HEAVY METAL TOLERANCE PROTEIN"/>
    <property type="match status" value="1"/>
</dbReference>
<dbReference type="InterPro" id="IPR017871">
    <property type="entry name" value="ABC_transporter-like_CS"/>
</dbReference>
<evidence type="ECO:0000256" key="10">
    <source>
        <dbReference type="SAM" id="MobiDB-lite"/>
    </source>
</evidence>
<evidence type="ECO:0000256" key="5">
    <source>
        <dbReference type="ARBA" id="ARBA00022840"/>
    </source>
</evidence>
<feature type="transmembrane region" description="Helical" evidence="11">
    <location>
        <begin position="343"/>
        <end position="364"/>
    </location>
</feature>
<dbReference type="Gene3D" id="3.40.50.300">
    <property type="entry name" value="P-loop containing nucleotide triphosphate hydrolases"/>
    <property type="match status" value="1"/>
</dbReference>
<keyword evidence="5" id="KW-0067">ATP-binding</keyword>
<dbReference type="GO" id="GO:0000041">
    <property type="term" value="P:transition metal ion transport"/>
    <property type="evidence" value="ECO:0007669"/>
    <property type="project" value="UniProtKB-ARBA"/>
</dbReference>
<feature type="transmembrane region" description="Helical" evidence="11">
    <location>
        <begin position="212"/>
        <end position="234"/>
    </location>
</feature>
<feature type="domain" description="ABC transporter" evidence="12">
    <location>
        <begin position="666"/>
        <end position="902"/>
    </location>
</feature>
<dbReference type="GO" id="GO:0016887">
    <property type="term" value="F:ATP hydrolysis activity"/>
    <property type="evidence" value="ECO:0007669"/>
    <property type="project" value="InterPro"/>
</dbReference>
<feature type="compositionally biased region" description="Polar residues" evidence="10">
    <location>
        <begin position="282"/>
        <end position="292"/>
    </location>
</feature>
<dbReference type="GO" id="GO:0140359">
    <property type="term" value="F:ABC-type transporter activity"/>
    <property type="evidence" value="ECO:0007669"/>
    <property type="project" value="InterPro"/>
</dbReference>
<evidence type="ECO:0000256" key="4">
    <source>
        <dbReference type="ARBA" id="ARBA00022741"/>
    </source>
</evidence>
<organism evidence="14 15">
    <name type="scientific">Phyllachora maydis</name>
    <dbReference type="NCBI Taxonomy" id="1825666"/>
    <lineage>
        <taxon>Eukaryota</taxon>
        <taxon>Fungi</taxon>
        <taxon>Dikarya</taxon>
        <taxon>Ascomycota</taxon>
        <taxon>Pezizomycotina</taxon>
        <taxon>Sordariomycetes</taxon>
        <taxon>Sordariomycetidae</taxon>
        <taxon>Phyllachorales</taxon>
        <taxon>Phyllachoraceae</taxon>
        <taxon>Phyllachora</taxon>
    </lineage>
</organism>
<evidence type="ECO:0000256" key="6">
    <source>
        <dbReference type="ARBA" id="ARBA00022946"/>
    </source>
</evidence>
<evidence type="ECO:0000256" key="8">
    <source>
        <dbReference type="ARBA" id="ARBA00023136"/>
    </source>
</evidence>
<keyword evidence="15" id="KW-1185">Reference proteome</keyword>
<dbReference type="SUPFAM" id="SSF90123">
    <property type="entry name" value="ABC transporter transmembrane region"/>
    <property type="match status" value="1"/>
</dbReference>
<dbReference type="FunFam" id="1.20.1560.10:FF:000050">
    <property type="entry name" value="Vacuolar ABC heavy metal transporter (Hmt1)"/>
    <property type="match status" value="1"/>
</dbReference>
<evidence type="ECO:0008006" key="16">
    <source>
        <dbReference type="Google" id="ProtNLM"/>
    </source>
</evidence>
<evidence type="ECO:0000256" key="7">
    <source>
        <dbReference type="ARBA" id="ARBA00022989"/>
    </source>
</evidence>
<dbReference type="InterPro" id="IPR003593">
    <property type="entry name" value="AAA+_ATPase"/>
</dbReference>
<feature type="transmembrane region" description="Helical" evidence="11">
    <location>
        <begin position="488"/>
        <end position="509"/>
    </location>
</feature>
<dbReference type="Pfam" id="PF00664">
    <property type="entry name" value="ABC_membrane"/>
    <property type="match status" value="1"/>
</dbReference>
<feature type="transmembrane region" description="Helical" evidence="11">
    <location>
        <begin position="579"/>
        <end position="600"/>
    </location>
</feature>
<reference evidence="14" key="1">
    <citation type="journal article" date="2023" name="Mol. Plant Microbe Interact.">
        <title>Elucidating the Obligate Nature and Biological Capacity of an Invasive Fungal Corn Pathogen.</title>
        <authorList>
            <person name="MacCready J.S."/>
            <person name="Roggenkamp E.M."/>
            <person name="Gdanetz K."/>
            <person name="Chilvers M.I."/>
        </authorList>
    </citation>
    <scope>NUCLEOTIDE SEQUENCE</scope>
    <source>
        <strain evidence="14">PM02</strain>
    </source>
</reference>
<dbReference type="AlphaFoldDB" id="A0AAD9I3R5"/>
<sequence>MYEVRIGKVVVVAKPTAAVVLLPPWARNECAAYCLDHLASHHGRLRARRCVATSRSEEQLDAPTITGPGGRPLPITKRKKKREAARSDERRISKAAKLTLRCLMASLVLTFVANAAVIFAHALTDRRISVPGHLAWWCGDERIVYIAGSIFLYLYVLITLFDRQDTPNVAHILTWSLGLLGEIAILVSSASGKSDLTRLRIQEAADWDLAEHILAILRLAMLSGALLVCSPIAARARVRDRQARAEEACPAEMDEITPLLTRDPMAEANYHSRDSNRRPRANTATSHASQYNGADEFAPTTKEEDAAFYRPEKLQHKNWYEYCRGYKLFFQYLWPSKSRGLKGVIFVCFLLVMGQRVINVLVPYQLGIVADILRDQAGLGVMPWGELLLLLGYKLLQGSSGILGCLRDILWIPVSQHTYRALTTAAFEHVHSLSLEFHLSKKTGEVLSALNKGASVNSFLEQVTFQVGPMLLDLLLAIFFFYNRFGPIYALIVSVVSFYYLYLTVRMAATRADQRRDMVNADREEEAVKNDSVTSYETVKYFNAESFEFGRYQTAIRKFQAAEAKVTWGITIMNMAQSLVFLMGILTAAMVCGFEVSAGTRTVGDWVALMTYLAQLQGPLTFLGVFYRTVQQAMISGERLLELFKIRPTVVDKAGVQPLHHCDGNIKWDAVKFSYDKRRPALQNVSFECKPGTTTAFVGESGGGKSTIFRLMFRYYNCNSGRIEIDGNDVKDVTIDSVRRFIGVVPQETILFNESLMFNLRYANPSATDDEIFEACRLAAIHDRILSFPDGYETNVGDRGVRLSGGEKQRVAIARTILKNPKIIMLDEATSALDGETEQRIQAKLISGNLGQGRTLLIIAHRLSTITHADQIVVLHQGTVVEKGTHLELLAKRGRYASMWEKHCRAELAAEEARAATTKAQRLLRRAKLLPDARKSRKRSVEPHGYGSSPESPAIGTATPDGMITPHTYHGEPVWKFPNDNGSSISTLRNTPDVNGELLFSQQAIRQRFGKRQ</sequence>
<proteinExistence type="inferred from homology"/>
<dbReference type="PANTHER" id="PTHR24221">
    <property type="entry name" value="ATP-BINDING CASSETTE SUB-FAMILY B"/>
    <property type="match status" value="1"/>
</dbReference>
<dbReference type="FunFam" id="3.40.50.300:FF:000186">
    <property type="entry name" value="ATP-binding cassette sub-family B member 7, mitochondrial"/>
    <property type="match status" value="1"/>
</dbReference>
<dbReference type="InterPro" id="IPR039421">
    <property type="entry name" value="Type_1_exporter"/>
</dbReference>
<dbReference type="PROSITE" id="PS50929">
    <property type="entry name" value="ABC_TM1F"/>
    <property type="match status" value="1"/>
</dbReference>
<gene>
    <name evidence="14" type="ORF">P8C59_004605</name>
</gene>
<dbReference type="PROSITE" id="PS50893">
    <property type="entry name" value="ABC_TRANSPORTER_2"/>
    <property type="match status" value="1"/>
</dbReference>
<evidence type="ECO:0000256" key="2">
    <source>
        <dbReference type="ARBA" id="ARBA00022448"/>
    </source>
</evidence>
<protein>
    <recommendedName>
        <fullName evidence="16">Heavy metal tolerance protein</fullName>
    </recommendedName>
</protein>
<feature type="region of interest" description="Disordered" evidence="10">
    <location>
        <begin position="931"/>
        <end position="962"/>
    </location>
</feature>
<dbReference type="SMART" id="SM00382">
    <property type="entry name" value="AAA"/>
    <property type="match status" value="1"/>
</dbReference>